<dbReference type="SUPFAM" id="SSF49785">
    <property type="entry name" value="Galactose-binding domain-like"/>
    <property type="match status" value="1"/>
</dbReference>
<dbReference type="VEuPathDB" id="TrichDB:TVAG_493580"/>
<keyword evidence="2" id="KW-1185">Reference proteome</keyword>
<gene>
    <name evidence="1" type="ORF">TVAG_493580</name>
</gene>
<accession>A2FFC4</accession>
<reference evidence="1" key="2">
    <citation type="journal article" date="2007" name="Science">
        <title>Draft genome sequence of the sexually transmitted pathogen Trichomonas vaginalis.</title>
        <authorList>
            <person name="Carlton J.M."/>
            <person name="Hirt R.P."/>
            <person name="Silva J.C."/>
            <person name="Delcher A.L."/>
            <person name="Schatz M."/>
            <person name="Zhao Q."/>
            <person name="Wortman J.R."/>
            <person name="Bidwell S.L."/>
            <person name="Alsmark U.C.M."/>
            <person name="Besteiro S."/>
            <person name="Sicheritz-Ponten T."/>
            <person name="Noel C.J."/>
            <person name="Dacks J.B."/>
            <person name="Foster P.G."/>
            <person name="Simillion C."/>
            <person name="Van de Peer Y."/>
            <person name="Miranda-Saavedra D."/>
            <person name="Barton G.J."/>
            <person name="Westrop G.D."/>
            <person name="Mueller S."/>
            <person name="Dessi D."/>
            <person name="Fiori P.L."/>
            <person name="Ren Q."/>
            <person name="Paulsen I."/>
            <person name="Zhang H."/>
            <person name="Bastida-Corcuera F.D."/>
            <person name="Simoes-Barbosa A."/>
            <person name="Brown M.T."/>
            <person name="Hayes R.D."/>
            <person name="Mukherjee M."/>
            <person name="Okumura C.Y."/>
            <person name="Schneider R."/>
            <person name="Smith A.J."/>
            <person name="Vanacova S."/>
            <person name="Villalvazo M."/>
            <person name="Haas B.J."/>
            <person name="Pertea M."/>
            <person name="Feldblyum T.V."/>
            <person name="Utterback T.R."/>
            <person name="Shu C.L."/>
            <person name="Osoegawa K."/>
            <person name="de Jong P.J."/>
            <person name="Hrdy I."/>
            <person name="Horvathova L."/>
            <person name="Zubacova Z."/>
            <person name="Dolezal P."/>
            <person name="Malik S.B."/>
            <person name="Logsdon J.M. Jr."/>
            <person name="Henze K."/>
            <person name="Gupta A."/>
            <person name="Wang C.C."/>
            <person name="Dunne R.L."/>
            <person name="Upcroft J.A."/>
            <person name="Upcroft P."/>
            <person name="White O."/>
            <person name="Salzberg S.L."/>
            <person name="Tang P."/>
            <person name="Chiu C.-H."/>
            <person name="Lee Y.-S."/>
            <person name="Embley T.M."/>
            <person name="Coombs G.H."/>
            <person name="Mottram J.C."/>
            <person name="Tachezy J."/>
            <person name="Fraser-Liggett C.M."/>
            <person name="Johnson P.J."/>
        </authorList>
    </citation>
    <scope>NUCLEOTIDE SEQUENCE [LARGE SCALE GENOMIC DNA]</scope>
    <source>
        <strain evidence="1">G3</strain>
    </source>
</reference>
<name>A2FFC4_TRIV3</name>
<dbReference type="VEuPathDB" id="TrichDB:TVAGG3_0462700"/>
<proteinExistence type="predicted"/>
<dbReference type="Proteomes" id="UP000001542">
    <property type="component" value="Unassembled WGS sequence"/>
</dbReference>
<sequence>MTQPEYAIYPWTKSYDWCSNCAHTYEEHPYITFSLKNKLFKFNGYFVRSGCCYRNGCCCEDDFYHYCIECCLYSWSLQISDDNKTWTKVHSVEKDREMRRCKEKTYKLDKEYTAKYVRFFQEEACPGDPPCIAINQFELLGDVAGEDARDEEFVSFHDDDDDVSIIGHISKNGNVKIE</sequence>
<dbReference type="InterPro" id="IPR008979">
    <property type="entry name" value="Galactose-bd-like_sf"/>
</dbReference>
<dbReference type="Gene3D" id="2.60.120.260">
    <property type="entry name" value="Galactose-binding domain-like"/>
    <property type="match status" value="1"/>
</dbReference>
<dbReference type="RefSeq" id="XP_001309346.1">
    <property type="nucleotide sequence ID" value="XM_001309345.1"/>
</dbReference>
<evidence type="ECO:0008006" key="3">
    <source>
        <dbReference type="Google" id="ProtNLM"/>
    </source>
</evidence>
<dbReference type="AlphaFoldDB" id="A2FFC4"/>
<reference evidence="1" key="1">
    <citation type="submission" date="2006-10" db="EMBL/GenBank/DDBJ databases">
        <authorList>
            <person name="Amadeo P."/>
            <person name="Zhao Q."/>
            <person name="Wortman J."/>
            <person name="Fraser-Liggett C."/>
            <person name="Carlton J."/>
        </authorList>
    </citation>
    <scope>NUCLEOTIDE SEQUENCE</scope>
    <source>
        <strain evidence="1">G3</strain>
    </source>
</reference>
<organism evidence="1 2">
    <name type="scientific">Trichomonas vaginalis (strain ATCC PRA-98 / G3)</name>
    <dbReference type="NCBI Taxonomy" id="412133"/>
    <lineage>
        <taxon>Eukaryota</taxon>
        <taxon>Metamonada</taxon>
        <taxon>Parabasalia</taxon>
        <taxon>Trichomonadida</taxon>
        <taxon>Trichomonadidae</taxon>
        <taxon>Trichomonas</taxon>
    </lineage>
</organism>
<dbReference type="KEGG" id="tva:4754188"/>
<protein>
    <recommendedName>
        <fullName evidence="3">F5/8 type C domain-containing protein</fullName>
    </recommendedName>
</protein>
<dbReference type="EMBL" id="DS113760">
    <property type="protein sequence ID" value="EAX96416.1"/>
    <property type="molecule type" value="Genomic_DNA"/>
</dbReference>
<dbReference type="InParanoid" id="A2FFC4"/>
<evidence type="ECO:0000313" key="2">
    <source>
        <dbReference type="Proteomes" id="UP000001542"/>
    </source>
</evidence>
<evidence type="ECO:0000313" key="1">
    <source>
        <dbReference type="EMBL" id="EAX96416.1"/>
    </source>
</evidence>